<comment type="caution">
    <text evidence="1">The sequence shown here is derived from an EMBL/GenBank/DDBJ whole genome shotgun (WGS) entry which is preliminary data.</text>
</comment>
<gene>
    <name evidence="1" type="ORF">DSO57_1026128</name>
</gene>
<dbReference type="Proteomes" id="UP001165960">
    <property type="component" value="Unassembled WGS sequence"/>
</dbReference>
<dbReference type="EMBL" id="QTSX02001571">
    <property type="protein sequence ID" value="KAJ9080335.1"/>
    <property type="molecule type" value="Genomic_DNA"/>
</dbReference>
<sequence>MVPELMRHLGSFKEQFEIPFPDYKKSTSFSASESKGKSLEKDPLKKPTHGAVPSTNNPENNCTFYKSGKLGHLSQDFRKFKVNVCHLDHKGSNDNKHTEEEKEGEEDSEEPKKLLSSQVEKKPLTASSNCPSPTIDPDPNIPDQDSCLMDQ</sequence>
<evidence type="ECO:0000313" key="1">
    <source>
        <dbReference type="EMBL" id="KAJ9080335.1"/>
    </source>
</evidence>
<name>A0ACC2U007_9FUNG</name>
<accession>A0ACC2U007</accession>
<reference evidence="1" key="1">
    <citation type="submission" date="2022-04" db="EMBL/GenBank/DDBJ databases">
        <title>Genome of the entomopathogenic fungus Entomophthora muscae.</title>
        <authorList>
            <person name="Elya C."/>
            <person name="Lovett B.R."/>
            <person name="Lee E."/>
            <person name="Macias A.M."/>
            <person name="Hajek A.E."/>
            <person name="De Bivort B.L."/>
            <person name="Kasson M.T."/>
            <person name="De Fine Licht H.H."/>
            <person name="Stajich J.E."/>
        </authorList>
    </citation>
    <scope>NUCLEOTIDE SEQUENCE</scope>
    <source>
        <strain evidence="1">Berkeley</strain>
    </source>
</reference>
<proteinExistence type="predicted"/>
<protein>
    <submittedName>
        <fullName evidence="1">Uncharacterized protein</fullName>
    </submittedName>
</protein>
<evidence type="ECO:0000313" key="2">
    <source>
        <dbReference type="Proteomes" id="UP001165960"/>
    </source>
</evidence>
<keyword evidence="2" id="KW-1185">Reference proteome</keyword>
<organism evidence="1 2">
    <name type="scientific">Entomophthora muscae</name>
    <dbReference type="NCBI Taxonomy" id="34485"/>
    <lineage>
        <taxon>Eukaryota</taxon>
        <taxon>Fungi</taxon>
        <taxon>Fungi incertae sedis</taxon>
        <taxon>Zoopagomycota</taxon>
        <taxon>Entomophthoromycotina</taxon>
        <taxon>Entomophthoromycetes</taxon>
        <taxon>Entomophthorales</taxon>
        <taxon>Entomophthoraceae</taxon>
        <taxon>Entomophthora</taxon>
    </lineage>
</organism>